<accession>A0A1L6ZJ22</accession>
<name>A0A1L6ZJ22_BACIA</name>
<evidence type="ECO:0000313" key="2">
    <source>
        <dbReference type="Proteomes" id="UP000185426"/>
    </source>
</evidence>
<dbReference type="AlphaFoldDB" id="A0A1L6ZJ22"/>
<evidence type="ECO:0000313" key="1">
    <source>
        <dbReference type="EMBL" id="APT46518.1"/>
    </source>
</evidence>
<sequence>MFRSVSNKFKAFLNSLTAKGISIAELKPYNMTEEHIKEINFYFIDGYLMIKLKGQDNLRRIR</sequence>
<organism evidence="1 2">
    <name type="scientific">Bacillus safensis</name>
    <dbReference type="NCBI Taxonomy" id="561879"/>
    <lineage>
        <taxon>Bacteria</taxon>
        <taxon>Bacillati</taxon>
        <taxon>Bacillota</taxon>
        <taxon>Bacilli</taxon>
        <taxon>Bacillales</taxon>
        <taxon>Bacillaceae</taxon>
        <taxon>Bacillus</taxon>
    </lineage>
</organism>
<proteinExistence type="predicted"/>
<dbReference type="Proteomes" id="UP000185426">
    <property type="component" value="Chromosome"/>
</dbReference>
<gene>
    <name evidence="1" type="ORF">BSA145_12050</name>
</gene>
<protein>
    <submittedName>
        <fullName evidence="1">Uncharacterized protein</fullName>
    </submittedName>
</protein>
<dbReference type="EMBL" id="CP015607">
    <property type="protein sequence ID" value="APT46518.1"/>
    <property type="molecule type" value="Genomic_DNA"/>
</dbReference>
<reference evidence="1 2" key="1">
    <citation type="submission" date="2016-05" db="EMBL/GenBank/DDBJ databases">
        <title>Complete Genome and Methylome Analysis of Psychrotrophic Bacterial Isolates from Antarctic Lake Untersee.</title>
        <authorList>
            <person name="Fomenkov A."/>
            <person name="Akimov V.N."/>
            <person name="Vasilyeva L.V."/>
            <person name="Andersen D."/>
            <person name="Vincze T."/>
            <person name="Roberts R.J."/>
        </authorList>
    </citation>
    <scope>NUCLEOTIDE SEQUENCE [LARGE SCALE GENOMIC DNA]</scope>
    <source>
        <strain evidence="1 2">U14-5</strain>
    </source>
</reference>